<dbReference type="Pfam" id="PF03793">
    <property type="entry name" value="PASTA"/>
    <property type="match status" value="2"/>
</dbReference>
<dbReference type="Pfam" id="PF00905">
    <property type="entry name" value="Transpeptidase"/>
    <property type="match status" value="1"/>
</dbReference>
<dbReference type="SUPFAM" id="SSF53955">
    <property type="entry name" value="Lysozyme-like"/>
    <property type="match status" value="1"/>
</dbReference>
<keyword evidence="4" id="KW-0808">Transferase</keyword>
<evidence type="ECO:0000313" key="10">
    <source>
        <dbReference type="EMBL" id="RXZ85927.1"/>
    </source>
</evidence>
<dbReference type="GO" id="GO:0009252">
    <property type="term" value="P:peptidoglycan biosynthetic process"/>
    <property type="evidence" value="ECO:0007669"/>
    <property type="project" value="TreeGrafter"/>
</dbReference>
<keyword evidence="5" id="KW-0378">Hydrolase</keyword>
<dbReference type="SMART" id="SM00740">
    <property type="entry name" value="PASTA"/>
    <property type="match status" value="2"/>
</dbReference>
<dbReference type="InterPro" id="IPR001460">
    <property type="entry name" value="PCN-bd_Tpept"/>
</dbReference>
<dbReference type="InterPro" id="IPR005543">
    <property type="entry name" value="PASTA_dom"/>
</dbReference>
<proteinExistence type="predicted"/>
<evidence type="ECO:0000256" key="2">
    <source>
        <dbReference type="ARBA" id="ARBA00022670"/>
    </source>
</evidence>
<dbReference type="InterPro" id="IPR050396">
    <property type="entry name" value="Glycosyltr_51/Transpeptidase"/>
</dbReference>
<comment type="catalytic activity">
    <reaction evidence="8">
        <text>[GlcNAc-(1-&gt;4)-Mur2Ac(oyl-L-Ala-gamma-D-Glu-L-Lys-D-Ala-D-Ala)](n)-di-trans,octa-cis-undecaprenyl diphosphate + beta-D-GlcNAc-(1-&gt;4)-Mur2Ac(oyl-L-Ala-gamma-D-Glu-L-Lys-D-Ala-D-Ala)-di-trans,octa-cis-undecaprenyl diphosphate = [GlcNAc-(1-&gt;4)-Mur2Ac(oyl-L-Ala-gamma-D-Glu-L-Lys-D-Ala-D-Ala)](n+1)-di-trans,octa-cis-undecaprenyl diphosphate + di-trans,octa-cis-undecaprenyl diphosphate + H(+)</text>
        <dbReference type="Rhea" id="RHEA:23708"/>
        <dbReference type="Rhea" id="RHEA-COMP:9602"/>
        <dbReference type="Rhea" id="RHEA-COMP:9603"/>
        <dbReference type="ChEBI" id="CHEBI:15378"/>
        <dbReference type="ChEBI" id="CHEBI:58405"/>
        <dbReference type="ChEBI" id="CHEBI:60033"/>
        <dbReference type="ChEBI" id="CHEBI:78435"/>
        <dbReference type="EC" id="2.4.99.28"/>
    </reaction>
</comment>
<feature type="domain" description="PASTA" evidence="9">
    <location>
        <begin position="728"/>
        <end position="792"/>
    </location>
</feature>
<dbReference type="EMBL" id="SDPM01000006">
    <property type="protein sequence ID" value="RXZ85927.1"/>
    <property type="molecule type" value="Genomic_DNA"/>
</dbReference>
<dbReference type="InterPro" id="IPR001264">
    <property type="entry name" value="Glyco_trans_51"/>
</dbReference>
<dbReference type="OrthoDB" id="9766909at2"/>
<evidence type="ECO:0000256" key="5">
    <source>
        <dbReference type="ARBA" id="ARBA00022801"/>
    </source>
</evidence>
<keyword evidence="11" id="KW-1185">Reference proteome</keyword>
<accession>A0A4Q2M3Y9</accession>
<keyword evidence="6" id="KW-0511">Multifunctional enzyme</keyword>
<dbReference type="GO" id="GO:0008955">
    <property type="term" value="F:peptidoglycan glycosyltransferase activity"/>
    <property type="evidence" value="ECO:0007669"/>
    <property type="project" value="UniProtKB-EC"/>
</dbReference>
<reference evidence="10 11" key="1">
    <citation type="submission" date="2019-01" db="EMBL/GenBank/DDBJ databases">
        <title>Agromyces.</title>
        <authorList>
            <person name="Li J."/>
        </authorList>
    </citation>
    <scope>NUCLEOTIDE SEQUENCE [LARGE SCALE GENOMIC DNA]</scope>
    <source>
        <strain evidence="10 11">DSM 23870</strain>
    </source>
</reference>
<dbReference type="Gene3D" id="1.10.3810.10">
    <property type="entry name" value="Biosynthetic peptidoglycan transglycosylase-like"/>
    <property type="match status" value="1"/>
</dbReference>
<feature type="domain" description="PASTA" evidence="9">
    <location>
        <begin position="793"/>
        <end position="851"/>
    </location>
</feature>
<comment type="caution">
    <text evidence="10">The sequence shown here is derived from an EMBL/GenBank/DDBJ whole genome shotgun (WGS) entry which is preliminary data.</text>
</comment>
<name>A0A4Q2M3Y9_9MICO</name>
<comment type="catalytic activity">
    <reaction evidence="7">
        <text>Preferential cleavage: (Ac)2-L-Lys-D-Ala-|-D-Ala. Also transpeptidation of peptidyl-alanyl moieties that are N-acyl substituents of D-alanine.</text>
        <dbReference type="EC" id="3.4.16.4"/>
    </reaction>
</comment>
<evidence type="ECO:0000256" key="7">
    <source>
        <dbReference type="ARBA" id="ARBA00034000"/>
    </source>
</evidence>
<keyword evidence="2" id="KW-0645">Protease</keyword>
<keyword evidence="3" id="KW-0328">Glycosyltransferase</keyword>
<dbReference type="Gene3D" id="3.40.710.10">
    <property type="entry name" value="DD-peptidase/beta-lactamase superfamily"/>
    <property type="match status" value="1"/>
</dbReference>
<dbReference type="Proteomes" id="UP000292686">
    <property type="component" value="Unassembled WGS sequence"/>
</dbReference>
<keyword evidence="1" id="KW-0121">Carboxypeptidase</keyword>
<dbReference type="PROSITE" id="PS51178">
    <property type="entry name" value="PASTA"/>
    <property type="match status" value="2"/>
</dbReference>
<dbReference type="PANTHER" id="PTHR32282">
    <property type="entry name" value="BINDING PROTEIN TRANSPEPTIDASE, PUTATIVE-RELATED"/>
    <property type="match status" value="1"/>
</dbReference>
<dbReference type="PANTHER" id="PTHR32282:SF33">
    <property type="entry name" value="PEPTIDOGLYCAN GLYCOSYLTRANSFERASE"/>
    <property type="match status" value="1"/>
</dbReference>
<sequence length="865" mass="90524">MSAQKRTMSGAVGGLLGVVGLSAAAGVLVTVAVTPALAVTGIAANSSISMFENLPDYLAIDDLAQKSTIWATNPVDGSQLALASFYDQDREEVPWDAVSQTVKDAAIAAEDPRFYEHGGVDLAGTIRGALVTLSGNDVQGGSSITQQYVKNVLINNGVSQATTEEEQEAAYEAATETTPERKLKEIRYAIALEKQYSKDEILLGYLNIAGFGGRVYGIQAAAQYYYGVNASELNLTQATSLLAIVNNPDNLRLDQPDSERNGVNSVNSKGEVVPYLRNKDRRDYILDRMLEYGKITQAQRDEAVATPVEPSIHPSSTGCQTAGASGYFCDYVTWVIKNQMDDPETEINEGVRLLQQGGLDIYTTIDLNLQDAADRTMRENVPFVDGRFDVGAVAVSVEVGTGRVLAMTQNKNYSQDSEVLNADRGFSAINYSTDFDYGGSMGFQPGSTFKVFTLAEWLNEGHSLLESFNGSRKSISNFPGACSGGTYVVGGGFNPRNDDGRIANNAVDATKWSVNSSYMQMASQVQLCGIKNTAEAFGVKRADGNELGKPVSNPEGEFAPSDVLGTQEVAPLSMATAFAGIANNGTTCTPIPIDRIVGPDGEEIAAPKSTCSQAVAPEVAHAMDYAMEQVFSGGGTATASNTGSGVPHIGKTGTTDGAKDTWMIGSSTRVATAVWVGNVTGEANLRDLSFDSGAAATARHRMWPAIMSVADQKYGGDAFPDAPSSAFRQVLVDLPNLAGLTLDQARQALEEAGFQFADGGQRDSDLPVGQVMASEPSGQAGRGSVVTVFTSNGKLKVLPNVVGQSLQQATATLTAAGFSVTGNGNGNVTAMSPAAGTPVAPGTVVTLTVGGGGNGNGNGNQGNDG</sequence>
<dbReference type="InterPro" id="IPR023346">
    <property type="entry name" value="Lysozyme-like_dom_sf"/>
</dbReference>
<dbReference type="InterPro" id="IPR012338">
    <property type="entry name" value="Beta-lactam/transpept-like"/>
</dbReference>
<dbReference type="SUPFAM" id="SSF54184">
    <property type="entry name" value="Penicillin-binding protein 2x (pbp-2x), c-terminal domain"/>
    <property type="match status" value="1"/>
</dbReference>
<dbReference type="CDD" id="cd06577">
    <property type="entry name" value="PASTA_pknB"/>
    <property type="match status" value="2"/>
</dbReference>
<evidence type="ECO:0000256" key="4">
    <source>
        <dbReference type="ARBA" id="ARBA00022679"/>
    </source>
</evidence>
<dbReference type="GO" id="GO:0009002">
    <property type="term" value="F:serine-type D-Ala-D-Ala carboxypeptidase activity"/>
    <property type="evidence" value="ECO:0007669"/>
    <property type="project" value="UniProtKB-EC"/>
</dbReference>
<dbReference type="GO" id="GO:0008658">
    <property type="term" value="F:penicillin binding"/>
    <property type="evidence" value="ECO:0007669"/>
    <property type="project" value="InterPro"/>
</dbReference>
<dbReference type="AlphaFoldDB" id="A0A4Q2M3Y9"/>
<evidence type="ECO:0000259" key="9">
    <source>
        <dbReference type="PROSITE" id="PS51178"/>
    </source>
</evidence>
<dbReference type="SUPFAM" id="SSF56601">
    <property type="entry name" value="beta-lactamase/transpeptidase-like"/>
    <property type="match status" value="1"/>
</dbReference>
<evidence type="ECO:0000256" key="1">
    <source>
        <dbReference type="ARBA" id="ARBA00022645"/>
    </source>
</evidence>
<dbReference type="Gene3D" id="3.30.10.20">
    <property type="match status" value="2"/>
</dbReference>
<organism evidence="10 11">
    <name type="scientific">Agromyces atrinae</name>
    <dbReference type="NCBI Taxonomy" id="592376"/>
    <lineage>
        <taxon>Bacteria</taxon>
        <taxon>Bacillati</taxon>
        <taxon>Actinomycetota</taxon>
        <taxon>Actinomycetes</taxon>
        <taxon>Micrococcales</taxon>
        <taxon>Microbacteriaceae</taxon>
        <taxon>Agromyces</taxon>
    </lineage>
</organism>
<dbReference type="InterPro" id="IPR036950">
    <property type="entry name" value="PBP_transglycosylase"/>
</dbReference>
<evidence type="ECO:0000256" key="8">
    <source>
        <dbReference type="ARBA" id="ARBA00049902"/>
    </source>
</evidence>
<evidence type="ECO:0000313" key="11">
    <source>
        <dbReference type="Proteomes" id="UP000292686"/>
    </source>
</evidence>
<evidence type="ECO:0000256" key="3">
    <source>
        <dbReference type="ARBA" id="ARBA00022676"/>
    </source>
</evidence>
<dbReference type="GO" id="GO:0030288">
    <property type="term" value="C:outer membrane-bounded periplasmic space"/>
    <property type="evidence" value="ECO:0007669"/>
    <property type="project" value="TreeGrafter"/>
</dbReference>
<evidence type="ECO:0000256" key="6">
    <source>
        <dbReference type="ARBA" id="ARBA00023268"/>
    </source>
</evidence>
<dbReference type="GO" id="GO:0006508">
    <property type="term" value="P:proteolysis"/>
    <property type="evidence" value="ECO:0007669"/>
    <property type="project" value="UniProtKB-KW"/>
</dbReference>
<protein>
    <submittedName>
        <fullName evidence="10">PASTA domain-containing protein</fullName>
    </submittedName>
</protein>
<gene>
    <name evidence="10" type="ORF">ESP50_11965</name>
</gene>
<dbReference type="Pfam" id="PF00912">
    <property type="entry name" value="Transgly"/>
    <property type="match status" value="1"/>
</dbReference>